<dbReference type="Pfam" id="PF17853">
    <property type="entry name" value="GGDEF_2"/>
    <property type="match status" value="1"/>
</dbReference>
<dbReference type="Proteomes" id="UP000614200">
    <property type="component" value="Unassembled WGS sequence"/>
</dbReference>
<dbReference type="InterPro" id="IPR001789">
    <property type="entry name" value="Sig_transdc_resp-reg_receiver"/>
</dbReference>
<organism evidence="9 10">
    <name type="scientific">Fusibacter ferrireducens</name>
    <dbReference type="NCBI Taxonomy" id="2785058"/>
    <lineage>
        <taxon>Bacteria</taxon>
        <taxon>Bacillati</taxon>
        <taxon>Bacillota</taxon>
        <taxon>Clostridia</taxon>
        <taxon>Eubacteriales</taxon>
        <taxon>Eubacteriales Family XII. Incertae Sedis</taxon>
        <taxon>Fusibacter</taxon>
    </lineage>
</organism>
<dbReference type="InterPro" id="IPR025736">
    <property type="entry name" value="PucR_C-HTH_dom"/>
</dbReference>
<evidence type="ECO:0000313" key="10">
    <source>
        <dbReference type="Proteomes" id="UP000614200"/>
    </source>
</evidence>
<accession>A0ABR9ZXM1</accession>
<evidence type="ECO:0000256" key="6">
    <source>
        <dbReference type="ARBA" id="ARBA00024867"/>
    </source>
</evidence>
<dbReference type="Pfam" id="PF13556">
    <property type="entry name" value="HTH_30"/>
    <property type="match status" value="1"/>
</dbReference>
<keyword evidence="3" id="KW-0805">Transcription regulation</keyword>
<reference evidence="9 10" key="1">
    <citation type="submission" date="2020-11" db="EMBL/GenBank/DDBJ databases">
        <title>Fusibacter basophilias sp. nov.</title>
        <authorList>
            <person name="Qiu D."/>
        </authorList>
    </citation>
    <scope>NUCLEOTIDE SEQUENCE [LARGE SCALE GENOMIC DNA]</scope>
    <source>
        <strain evidence="9 10">Q10-2</strain>
    </source>
</reference>
<evidence type="ECO:0000256" key="3">
    <source>
        <dbReference type="ARBA" id="ARBA00023015"/>
    </source>
</evidence>
<dbReference type="RefSeq" id="WP_194702935.1">
    <property type="nucleotide sequence ID" value="NZ_JADKNH010000010.1"/>
</dbReference>
<comment type="caution">
    <text evidence="9">The sequence shown here is derived from an EMBL/GenBank/DDBJ whole genome shotgun (WGS) entry which is preliminary data.</text>
</comment>
<keyword evidence="10" id="KW-1185">Reference proteome</keyword>
<keyword evidence="5" id="KW-0804">Transcription</keyword>
<dbReference type="Gene3D" id="3.40.50.2300">
    <property type="match status" value="1"/>
</dbReference>
<feature type="domain" description="Response regulatory" evidence="8">
    <location>
        <begin position="4"/>
        <end position="118"/>
    </location>
</feature>
<evidence type="ECO:0000256" key="2">
    <source>
        <dbReference type="ARBA" id="ARBA00018672"/>
    </source>
</evidence>
<dbReference type="EMBL" id="JADKNH010000010">
    <property type="protein sequence ID" value="MBF4694696.1"/>
    <property type="molecule type" value="Genomic_DNA"/>
</dbReference>
<evidence type="ECO:0000256" key="1">
    <source>
        <dbReference type="ARBA" id="ARBA00006754"/>
    </source>
</evidence>
<dbReference type="InterPro" id="IPR011006">
    <property type="entry name" value="CheY-like_superfamily"/>
</dbReference>
<comment type="function">
    <text evidence="6">May play the central regulatory role in sporulation. It may be an element of the effector pathway responsible for the activation of sporulation genes in response to nutritional stress. Spo0A may act in concert with spo0H (a sigma factor) to control the expression of some genes that are critical to the sporulation process.</text>
</comment>
<keyword evidence="4" id="KW-0238">DNA-binding</keyword>
<evidence type="ECO:0000256" key="5">
    <source>
        <dbReference type="ARBA" id="ARBA00023163"/>
    </source>
</evidence>
<evidence type="ECO:0000256" key="4">
    <source>
        <dbReference type="ARBA" id="ARBA00023125"/>
    </source>
</evidence>
<dbReference type="PANTHER" id="PTHR48111:SF17">
    <property type="entry name" value="TRANSCRIPTIONAL REGULATORY PROTEIN YPDB"/>
    <property type="match status" value="1"/>
</dbReference>
<feature type="modified residue" description="4-aspartylphosphate" evidence="7">
    <location>
        <position position="55"/>
    </location>
</feature>
<keyword evidence="7" id="KW-0597">Phosphoprotein</keyword>
<dbReference type="Gene3D" id="1.10.10.2840">
    <property type="entry name" value="PucR C-terminal helix-turn-helix domain"/>
    <property type="match status" value="1"/>
</dbReference>
<sequence length="406" mass="47175">MSITVLLVDDEEHILEELLFILNREDDYQVIEACNTGDQALKAVQRYHPDVIILDIEMAGINGIEFAKRVLKGSYSPYIIYLTAYENYAVKAFAVGAKGYILKPFSDEEILSHLKKAKDEIMKEAIVEDRRTFIRQIKNRLIHNCLFPSKSEETDALKTQCTYIGIDLESMNVCIAVEFSRTDTFESPRVVHTFLSGVEQFLDAYSNKLIGFILKTQMLVFLTVDRQISHEEQNKRLHDICTEIFNRIQSFKLQKVYFGVSSLKFSNAGDVKKLYLEAKQASEVRRHTVEGKGIHFIDESNLELMLNSIPSDVMQTMIDNFFKNEGDLEKFKNDKVLLETIEQFLKNNLNLSETARVLYIHRNTLNYRLENILKITGRDPRILDDAMELRVLIWYIRRDDKNLFNL</sequence>
<dbReference type="InterPro" id="IPR039420">
    <property type="entry name" value="WalR-like"/>
</dbReference>
<gene>
    <name evidence="9" type="ORF">ISU02_16405</name>
</gene>
<comment type="similarity">
    <text evidence="1">Belongs to the CdaR family.</text>
</comment>
<name>A0ABR9ZXM1_9FIRM</name>
<dbReference type="PANTHER" id="PTHR48111">
    <property type="entry name" value="REGULATOR OF RPOS"/>
    <property type="match status" value="1"/>
</dbReference>
<protein>
    <recommendedName>
        <fullName evidence="2">Stage 0 sporulation protein A homolog</fullName>
    </recommendedName>
</protein>
<evidence type="ECO:0000259" key="8">
    <source>
        <dbReference type="PROSITE" id="PS50110"/>
    </source>
</evidence>
<dbReference type="PROSITE" id="PS50110">
    <property type="entry name" value="RESPONSE_REGULATORY"/>
    <property type="match status" value="1"/>
</dbReference>
<proteinExistence type="inferred from homology"/>
<dbReference type="InterPro" id="IPR041522">
    <property type="entry name" value="CdaR_GGDEF"/>
</dbReference>
<evidence type="ECO:0000313" key="9">
    <source>
        <dbReference type="EMBL" id="MBF4694696.1"/>
    </source>
</evidence>
<dbReference type="InterPro" id="IPR042070">
    <property type="entry name" value="PucR_C-HTH_sf"/>
</dbReference>
<evidence type="ECO:0000256" key="7">
    <source>
        <dbReference type="PROSITE-ProRule" id="PRU00169"/>
    </source>
</evidence>
<dbReference type="SUPFAM" id="SSF52172">
    <property type="entry name" value="CheY-like"/>
    <property type="match status" value="1"/>
</dbReference>
<dbReference type="SMART" id="SM00448">
    <property type="entry name" value="REC"/>
    <property type="match status" value="1"/>
</dbReference>
<dbReference type="Pfam" id="PF00072">
    <property type="entry name" value="Response_reg"/>
    <property type="match status" value="1"/>
</dbReference>